<comment type="caution">
    <text evidence="2">The sequence shown here is derived from an EMBL/GenBank/DDBJ whole genome shotgun (WGS) entry which is preliminary data.</text>
</comment>
<dbReference type="InterPro" id="IPR029071">
    <property type="entry name" value="Ubiquitin-like_domsf"/>
</dbReference>
<evidence type="ECO:0000313" key="2">
    <source>
        <dbReference type="EMBL" id="KAL1216393.1"/>
    </source>
</evidence>
<reference evidence="2 3" key="1">
    <citation type="submission" date="2024-04" db="EMBL/GenBank/DDBJ databases">
        <title>Genome assembly C_amara_ONT_v2.</title>
        <authorList>
            <person name="Yant L."/>
            <person name="Moore C."/>
            <person name="Slenker M."/>
        </authorList>
    </citation>
    <scope>NUCLEOTIDE SEQUENCE [LARGE SCALE GENOMIC DNA]</scope>
    <source>
        <tissue evidence="2">Leaf</tissue>
    </source>
</reference>
<dbReference type="InterPro" id="IPR000626">
    <property type="entry name" value="Ubiquitin-like_dom"/>
</dbReference>
<name>A0ABD1BBV8_CARAN</name>
<dbReference type="FunFam" id="3.10.20.90:FF:000341">
    <property type="entry name" value="Ubiquitin-like superfamily protein"/>
    <property type="match status" value="1"/>
</dbReference>
<dbReference type="PANTHER" id="PTHR10621:SF38">
    <property type="entry name" value="UBIQUITIN DOMAIN-CONTAINING PROTEIN 7SL RNA1-RELATED"/>
    <property type="match status" value="1"/>
</dbReference>
<evidence type="ECO:0000259" key="1">
    <source>
        <dbReference type="PROSITE" id="PS50053"/>
    </source>
</evidence>
<dbReference type="Gene3D" id="3.10.20.90">
    <property type="entry name" value="Phosphatidylinositol 3-kinase Catalytic Subunit, Chain A, domain 1"/>
    <property type="match status" value="1"/>
</dbReference>
<accession>A0ABD1BBV8</accession>
<dbReference type="Pfam" id="PF00240">
    <property type="entry name" value="ubiquitin"/>
    <property type="match status" value="1"/>
</dbReference>
<dbReference type="SUPFAM" id="SSF54236">
    <property type="entry name" value="Ubiquitin-like"/>
    <property type="match status" value="1"/>
</dbReference>
<dbReference type="AlphaFoldDB" id="A0ABD1BBV8"/>
<sequence length="225" mass="25603">MKLFCEILSGSSFEIEVDKSDTLLVVQQKIEKSQNIPVSKQFLAVNGVVILRDDLNVEQCQIVQESRLQVFISPEQKNPNHNNDQVLQPPAPYNSVEEYFAWQGWPMTDEEIRKIYSYQPKESQTSSNSFREHTNVQDSAVNKIPVFVSLPSLGESDAAKSFLFFVNKTDHVGKLITLIGDALGNQSRLRDGYFLMHKERVLCEDQSFQCHGVDHFDSIEIVHGP</sequence>
<organism evidence="2 3">
    <name type="scientific">Cardamine amara subsp. amara</name>
    <dbReference type="NCBI Taxonomy" id="228776"/>
    <lineage>
        <taxon>Eukaryota</taxon>
        <taxon>Viridiplantae</taxon>
        <taxon>Streptophyta</taxon>
        <taxon>Embryophyta</taxon>
        <taxon>Tracheophyta</taxon>
        <taxon>Spermatophyta</taxon>
        <taxon>Magnoliopsida</taxon>
        <taxon>eudicotyledons</taxon>
        <taxon>Gunneridae</taxon>
        <taxon>Pentapetalae</taxon>
        <taxon>rosids</taxon>
        <taxon>malvids</taxon>
        <taxon>Brassicales</taxon>
        <taxon>Brassicaceae</taxon>
        <taxon>Cardamineae</taxon>
        <taxon>Cardamine</taxon>
    </lineage>
</organism>
<keyword evidence="3" id="KW-1185">Reference proteome</keyword>
<evidence type="ECO:0000313" key="3">
    <source>
        <dbReference type="Proteomes" id="UP001558713"/>
    </source>
</evidence>
<dbReference type="Proteomes" id="UP001558713">
    <property type="component" value="Unassembled WGS sequence"/>
</dbReference>
<gene>
    <name evidence="2" type="ORF">V5N11_008398</name>
</gene>
<dbReference type="PANTHER" id="PTHR10621">
    <property type="entry name" value="UV EXCISION REPAIR PROTEIN RAD23"/>
    <property type="match status" value="1"/>
</dbReference>
<dbReference type="EMBL" id="JBANAX010000266">
    <property type="protein sequence ID" value="KAL1216393.1"/>
    <property type="molecule type" value="Genomic_DNA"/>
</dbReference>
<protein>
    <submittedName>
        <fullName evidence="2">Ubiquitin domain-containing protein 7SL RNA1</fullName>
    </submittedName>
</protein>
<dbReference type="PROSITE" id="PS50053">
    <property type="entry name" value="UBIQUITIN_2"/>
    <property type="match status" value="1"/>
</dbReference>
<feature type="domain" description="Ubiquitin-like" evidence="1">
    <location>
        <begin position="1"/>
        <end position="73"/>
    </location>
</feature>
<proteinExistence type="predicted"/>
<dbReference type="SMART" id="SM00213">
    <property type="entry name" value="UBQ"/>
    <property type="match status" value="1"/>
</dbReference>